<evidence type="ECO:0000256" key="4">
    <source>
        <dbReference type="ARBA" id="ARBA00022679"/>
    </source>
</evidence>
<evidence type="ECO:0008006" key="13">
    <source>
        <dbReference type="Google" id="ProtNLM"/>
    </source>
</evidence>
<dbReference type="EnsemblMetazoa" id="BGLB033335-RA">
    <property type="protein sequence ID" value="BGLB033335-PA"/>
    <property type="gene ID" value="BGLB033335"/>
</dbReference>
<keyword evidence="9" id="KW-0472">Membrane</keyword>
<dbReference type="OrthoDB" id="6355886at2759"/>
<gene>
    <name evidence="11" type="primary">106057140</name>
</gene>
<evidence type="ECO:0000256" key="1">
    <source>
        <dbReference type="ARBA" id="ARBA00004323"/>
    </source>
</evidence>
<keyword evidence="4" id="KW-0808">Transferase</keyword>
<evidence type="ECO:0000256" key="6">
    <source>
        <dbReference type="ARBA" id="ARBA00022968"/>
    </source>
</evidence>
<evidence type="ECO:0000256" key="10">
    <source>
        <dbReference type="SAM" id="MobiDB-lite"/>
    </source>
</evidence>
<keyword evidence="6" id="KW-0735">Signal-anchor</keyword>
<evidence type="ECO:0000256" key="7">
    <source>
        <dbReference type="ARBA" id="ARBA00022989"/>
    </source>
</evidence>
<dbReference type="Proteomes" id="UP000076420">
    <property type="component" value="Unassembled WGS sequence"/>
</dbReference>
<comment type="subcellular location">
    <subcellularLocation>
        <location evidence="1">Golgi apparatus membrane</location>
        <topology evidence="1">Single-pass type II membrane protein</topology>
    </subcellularLocation>
</comment>
<keyword evidence="7" id="KW-1133">Transmembrane helix</keyword>
<sequence length="522" mass="59025">MSRARFKLRLISFCLGVAVTIMVSRMTCLVNTMPRVSVSDVMFLNAPSVMRATNSPVLELELLLEKSAVNTLHGLRPNHSSTVFNITNSALDGPSFTGITAESSLKNTSKSSESSLKNTSKSSESSLKNTSKSSESSLKNTSKPSKSSLKNTSKSSKSSLKNTSKSSKSSLKNTSKSSKSIITFSKNTLANTATKAYSNSTSVFNNSKIAYNNYTKAFNKESVSSISTAEPFKYYMTDLTDISFYDPYLETLMDSKSSCQNASSYDAIMAVHSAPNNVAKRNIFRWLYTDYQKTSPYKIKVFFFIGQVNNLTLQSQLSNESRTFQDLVQGSFLDSYKNLTYKAIFVYKWLSQHCQGPKLLLRVDDDVYVRFDRFFEVWRKRVGDKPNTILCDVKKDDPVTRTGKWAVKESDIPEASYGFQHCLGYFAALTFDIVRKLYEAARKTPFFWIDDVFMYGFAANKVKANFVNSYWEMSRTRFERIKDCLLQKGAQCNLMSAIVNPENFKFLHDLLHNRTIELNRTT</sequence>
<reference evidence="11" key="1">
    <citation type="submission" date="2020-05" db="UniProtKB">
        <authorList>
            <consortium name="EnsemblMetazoa"/>
        </authorList>
    </citation>
    <scope>IDENTIFICATION</scope>
    <source>
        <strain evidence="11">BB02</strain>
    </source>
</reference>
<dbReference type="KEGG" id="bgt:106057140"/>
<evidence type="ECO:0000313" key="12">
    <source>
        <dbReference type="Proteomes" id="UP000076420"/>
    </source>
</evidence>
<organism evidence="11 12">
    <name type="scientific">Biomphalaria glabrata</name>
    <name type="common">Bloodfluke planorb</name>
    <name type="synonym">Freshwater snail</name>
    <dbReference type="NCBI Taxonomy" id="6526"/>
    <lineage>
        <taxon>Eukaryota</taxon>
        <taxon>Metazoa</taxon>
        <taxon>Spiralia</taxon>
        <taxon>Lophotrochozoa</taxon>
        <taxon>Mollusca</taxon>
        <taxon>Gastropoda</taxon>
        <taxon>Heterobranchia</taxon>
        <taxon>Euthyneura</taxon>
        <taxon>Panpulmonata</taxon>
        <taxon>Hygrophila</taxon>
        <taxon>Lymnaeoidea</taxon>
        <taxon>Planorbidae</taxon>
        <taxon>Biomphalaria</taxon>
    </lineage>
</organism>
<dbReference type="VEuPathDB" id="VectorBase:BGLAX_047525"/>
<proteinExistence type="inferred from homology"/>
<dbReference type="PANTHER" id="PTHR11214:SF364">
    <property type="entry name" value="HEXOSYLTRANSFERASE"/>
    <property type="match status" value="1"/>
</dbReference>
<evidence type="ECO:0000256" key="8">
    <source>
        <dbReference type="ARBA" id="ARBA00023034"/>
    </source>
</evidence>
<dbReference type="EnsemblMetazoa" id="BGLB033335-RB">
    <property type="protein sequence ID" value="BGLB033335-PB"/>
    <property type="gene ID" value="BGLB033335"/>
</dbReference>
<name>A0A2C9LP68_BIOGL</name>
<evidence type="ECO:0000256" key="3">
    <source>
        <dbReference type="ARBA" id="ARBA00022676"/>
    </source>
</evidence>
<evidence type="ECO:0000256" key="5">
    <source>
        <dbReference type="ARBA" id="ARBA00022692"/>
    </source>
</evidence>
<dbReference type="VEuPathDB" id="VectorBase:BGLB033335"/>
<dbReference type="Pfam" id="PF01762">
    <property type="entry name" value="Galactosyl_T"/>
    <property type="match status" value="1"/>
</dbReference>
<comment type="similarity">
    <text evidence="2">Belongs to the glycosyltransferase 31 family.</text>
</comment>
<keyword evidence="8" id="KW-0333">Golgi apparatus</keyword>
<accession>A0A2C9LP68</accession>
<dbReference type="AlphaFoldDB" id="A0A2C9LP68"/>
<evidence type="ECO:0000256" key="2">
    <source>
        <dbReference type="ARBA" id="ARBA00008661"/>
    </source>
</evidence>
<evidence type="ECO:0000256" key="9">
    <source>
        <dbReference type="ARBA" id="ARBA00023136"/>
    </source>
</evidence>
<evidence type="ECO:0000313" key="11">
    <source>
        <dbReference type="EnsemblMetazoa" id="BGLB033335-PB"/>
    </source>
</evidence>
<dbReference type="PANTHER" id="PTHR11214">
    <property type="entry name" value="BETA-1,3-N-ACETYLGLUCOSAMINYLTRANSFERASE"/>
    <property type="match status" value="1"/>
</dbReference>
<dbReference type="GO" id="GO:0000139">
    <property type="term" value="C:Golgi membrane"/>
    <property type="evidence" value="ECO:0007669"/>
    <property type="project" value="UniProtKB-SubCell"/>
</dbReference>
<keyword evidence="5" id="KW-0812">Transmembrane</keyword>
<feature type="region of interest" description="Disordered" evidence="10">
    <location>
        <begin position="103"/>
        <end position="173"/>
    </location>
</feature>
<dbReference type="GO" id="GO:0016758">
    <property type="term" value="F:hexosyltransferase activity"/>
    <property type="evidence" value="ECO:0007669"/>
    <property type="project" value="InterPro"/>
</dbReference>
<keyword evidence="3" id="KW-0328">Glycosyltransferase</keyword>
<dbReference type="GO" id="GO:0006493">
    <property type="term" value="P:protein O-linked glycosylation"/>
    <property type="evidence" value="ECO:0007669"/>
    <property type="project" value="TreeGrafter"/>
</dbReference>
<dbReference type="InterPro" id="IPR002659">
    <property type="entry name" value="Glyco_trans_31"/>
</dbReference>
<dbReference type="Gene3D" id="3.90.550.50">
    <property type="match status" value="1"/>
</dbReference>
<protein>
    <recommendedName>
        <fullName evidence="13">Hexosyltransferase</fullName>
    </recommendedName>
</protein>
<dbReference type="RefSeq" id="XP_013069682.2">
    <property type="nucleotide sequence ID" value="XM_013214228.2"/>
</dbReference>